<protein>
    <submittedName>
        <fullName evidence="1">Uncharacterized protein</fullName>
    </submittedName>
</protein>
<gene>
    <name evidence="1" type="ORF">QFC21_005294</name>
</gene>
<organism evidence="1 2">
    <name type="scientific">Naganishia friedmannii</name>
    <dbReference type="NCBI Taxonomy" id="89922"/>
    <lineage>
        <taxon>Eukaryota</taxon>
        <taxon>Fungi</taxon>
        <taxon>Dikarya</taxon>
        <taxon>Basidiomycota</taxon>
        <taxon>Agaricomycotina</taxon>
        <taxon>Tremellomycetes</taxon>
        <taxon>Filobasidiales</taxon>
        <taxon>Filobasidiaceae</taxon>
        <taxon>Naganishia</taxon>
    </lineage>
</organism>
<name>A0ACC2VAZ9_9TREE</name>
<evidence type="ECO:0000313" key="1">
    <source>
        <dbReference type="EMBL" id="KAJ9096472.1"/>
    </source>
</evidence>
<reference evidence="1" key="1">
    <citation type="submission" date="2023-04" db="EMBL/GenBank/DDBJ databases">
        <title>Draft Genome sequencing of Naganishia species isolated from polar environments using Oxford Nanopore Technology.</title>
        <authorList>
            <person name="Leo P."/>
            <person name="Venkateswaran K."/>
        </authorList>
    </citation>
    <scope>NUCLEOTIDE SEQUENCE</scope>
    <source>
        <strain evidence="1">MNA-CCFEE 5423</strain>
    </source>
</reference>
<proteinExistence type="predicted"/>
<dbReference type="EMBL" id="JASBWT010000019">
    <property type="protein sequence ID" value="KAJ9096472.1"/>
    <property type="molecule type" value="Genomic_DNA"/>
</dbReference>
<keyword evidence="2" id="KW-1185">Reference proteome</keyword>
<comment type="caution">
    <text evidence="1">The sequence shown here is derived from an EMBL/GenBank/DDBJ whole genome shotgun (WGS) entry which is preliminary data.</text>
</comment>
<accession>A0ACC2VAZ9</accession>
<sequence length="1138" mass="123232">MNIPPLTEEVVAQQVAKIRVADVARKVDVVQFFSLQMEATSEVSIPAAPHLPPTSVDAITLLIPTLLTSHSHLLYQSTLTSLLPTYLPLIPSTPADKHRVAVHQIMPPLLEKLNDAKERVHKPAESCLIDLGNAVFRKPSSSSANNNLSSSTGSTATGKGKEKETSAQMYERMLISALEAKGPRSKVGGMRVLCGVRQQTRGLGLKMFLPLLVGMLEDGDASVREEAKSALIDLLSPADIPASARSEVQKLMQSRSLKSSLVDGIMSGILAGPQTRQEGQGGNSNVAGKAVTGGGETDVPPVLIVTERDLEKEFMAILPPFEGKETEHNWQAREAGIMRVRGMIQSGVHKQFPATFMTCLRQDFWQESIKGVMTLRTTLSMSTSALYAETAQAFGESFDPLMDTLLLHLTKLSGSTKKMVAEASQKTVTTFINHAACHPRTFLPFLATGLNERTVQSRQYFMEHTRHYLATHTTRSLHTKSAIEHATTSIGPGLQVVADMLKRGLQDANPVVKETARATFVIFHNEWPKHAQALMGGLDDTARKQVEKAIQAAASVATTLSARESTVDQVTGSEGNVAAVPIAPAATSGARRPGAGTARKPSSAIAAAIRKAKEEARARQLAEAEAEAAAQSDAAAEDEGQNGVAEESKEGSQPSQSTKVSSGETASEAISTSDADTGAFPSLDVLPPTTPKTGLPSPAPELAAERNILPTPPTPTTPKKYISLLDFNTPDGAVPPIKVMTPLKPVLLESTGINLLDPTHFPSSALAPAHAPASPKHTPQENVKSQVIDDNGQPPSPDVVVPVVNASRARRPRVSVNPVREIDKPAPLFAQLRTLVDCSYWLDRRQDYAQTRDVSVIPERLTELEARPSELTQDDLSAVISWSSAHSCFETRNDVAETCSTDEGIRRHVQRVFRERRALTDEEIKFDDQVKSMLKIVENTLANQTDNHLHKHVLFLLWNLVIYQPQHIKEGEESLIIRACFALRAWSESLSIRRGTAGLLALVAEASQAPVRTVGRVLACVTEALERVDNQSQGPLSDGRTKIKVFALVHVASVVLNLPSKIVIERVVPRLKPLLLAAINSKSIASREAAYTTMIAIHSVVQEESVLFGDLFPELGSAQRKLVMVMARRDLPVVEVKR</sequence>
<dbReference type="Proteomes" id="UP001227268">
    <property type="component" value="Unassembled WGS sequence"/>
</dbReference>
<evidence type="ECO:0000313" key="2">
    <source>
        <dbReference type="Proteomes" id="UP001227268"/>
    </source>
</evidence>